<name>A0ABR9S932_9BURK</name>
<organism evidence="1 2">
    <name type="scientific">Ramlibacter pallidus</name>
    <dbReference type="NCBI Taxonomy" id="2780087"/>
    <lineage>
        <taxon>Bacteria</taxon>
        <taxon>Pseudomonadati</taxon>
        <taxon>Pseudomonadota</taxon>
        <taxon>Betaproteobacteria</taxon>
        <taxon>Burkholderiales</taxon>
        <taxon>Comamonadaceae</taxon>
        <taxon>Ramlibacter</taxon>
    </lineage>
</organism>
<accession>A0ABR9S932</accession>
<evidence type="ECO:0000313" key="1">
    <source>
        <dbReference type="EMBL" id="MBE7369914.1"/>
    </source>
</evidence>
<protein>
    <submittedName>
        <fullName evidence="1">Uncharacterized protein</fullName>
    </submittedName>
</protein>
<dbReference type="RefSeq" id="WP_193678542.1">
    <property type="nucleotide sequence ID" value="NZ_JADDIV010000006.1"/>
</dbReference>
<gene>
    <name evidence="1" type="ORF">IM787_20290</name>
</gene>
<reference evidence="1 2" key="1">
    <citation type="submission" date="2020-10" db="EMBL/GenBank/DDBJ databases">
        <title>Ramlibacter sp. HM2 16S ribosomal RNA gene Genome sequencing and assembly.</title>
        <authorList>
            <person name="Kang M."/>
        </authorList>
    </citation>
    <scope>NUCLEOTIDE SEQUENCE [LARGE SCALE GENOMIC DNA]</scope>
    <source>
        <strain evidence="1 2">HM2</strain>
    </source>
</reference>
<dbReference type="Proteomes" id="UP000806285">
    <property type="component" value="Unassembled WGS sequence"/>
</dbReference>
<dbReference type="Gene3D" id="3.90.1480.20">
    <property type="entry name" value="Glycosyl transferase family 29"/>
    <property type="match status" value="1"/>
</dbReference>
<sequence>MTDRLSYYAMTGQKPSPSRRAKTLLARLAAAALGGAFWHDGSAFRGKRIVVVGPADTAARHFSPARIDAYDLVVRVNSSLDLVENARGALGTRTDVLYHNLKEHGERSTGPIRSEALAAQGTHLIVCPTPTDEKLAVILKAKARYARLGRRIPALRRLQVRATPRHEYAALCELLDGYWPTTGLACIYSVLQSDFAELAISGFSFYTTGYAPGYQQQLSSPAEVEAWTAQNVVHKTSLEKDVFCRVVDEARRSGKNVVLDPLLASFLTDRLEQRT</sequence>
<proteinExistence type="predicted"/>
<evidence type="ECO:0000313" key="2">
    <source>
        <dbReference type="Proteomes" id="UP000806285"/>
    </source>
</evidence>
<comment type="caution">
    <text evidence="1">The sequence shown here is derived from an EMBL/GenBank/DDBJ whole genome shotgun (WGS) entry which is preliminary data.</text>
</comment>
<keyword evidence="2" id="KW-1185">Reference proteome</keyword>
<dbReference type="InterPro" id="IPR038578">
    <property type="entry name" value="GT29-like_sf"/>
</dbReference>
<dbReference type="EMBL" id="JADDIV010000006">
    <property type="protein sequence ID" value="MBE7369914.1"/>
    <property type="molecule type" value="Genomic_DNA"/>
</dbReference>